<dbReference type="OrthoDB" id="1918685at2759"/>
<dbReference type="VEuPathDB" id="VectorBase:PHUM169860"/>
<evidence type="ECO:0000313" key="7">
    <source>
        <dbReference type="Proteomes" id="UP000009046"/>
    </source>
</evidence>
<dbReference type="FunCoup" id="E0VFY1">
    <property type="interactions" value="88"/>
</dbReference>
<evidence type="ECO:0000256" key="3">
    <source>
        <dbReference type="SAM" id="MobiDB-lite"/>
    </source>
</evidence>
<dbReference type="EMBL" id="AAZO01001976">
    <property type="status" value="NOT_ANNOTATED_CDS"/>
    <property type="molecule type" value="Genomic_DNA"/>
</dbReference>
<dbReference type="PANTHER" id="PTHR22812">
    <property type="entry name" value="CHROMOBOX PROTEIN"/>
    <property type="match status" value="1"/>
</dbReference>
<feature type="compositionally biased region" description="Basic and acidic residues" evidence="3">
    <location>
        <begin position="654"/>
        <end position="664"/>
    </location>
</feature>
<comment type="subcellular location">
    <subcellularLocation>
        <location evidence="1">Nucleus</location>
    </subcellularLocation>
</comment>
<proteinExistence type="predicted"/>
<feature type="region of interest" description="Disordered" evidence="3">
    <location>
        <begin position="36"/>
        <end position="69"/>
    </location>
</feature>
<dbReference type="AlphaFoldDB" id="E0VFY1"/>
<reference evidence="6" key="3">
    <citation type="submission" date="2021-02" db="UniProtKB">
        <authorList>
            <consortium name="EnsemblMetazoa"/>
        </authorList>
    </citation>
    <scope>IDENTIFICATION</scope>
    <source>
        <strain evidence="6">USDA</strain>
    </source>
</reference>
<dbReference type="PROSITE" id="PS50013">
    <property type="entry name" value="CHROMO_2"/>
    <property type="match status" value="1"/>
</dbReference>
<dbReference type="Pfam" id="PF00385">
    <property type="entry name" value="Chromo"/>
    <property type="match status" value="1"/>
</dbReference>
<evidence type="ECO:0000259" key="4">
    <source>
        <dbReference type="PROSITE" id="PS50013"/>
    </source>
</evidence>
<dbReference type="Gene3D" id="2.40.50.40">
    <property type="match status" value="1"/>
</dbReference>
<dbReference type="HOGENOM" id="CLU_005056_0_0_1"/>
<dbReference type="Proteomes" id="UP000009046">
    <property type="component" value="Unassembled WGS sequence"/>
</dbReference>
<dbReference type="InterPro" id="IPR023780">
    <property type="entry name" value="Chromo_domain"/>
</dbReference>
<dbReference type="InParanoid" id="E0VFY1"/>
<accession>E0VFY1</accession>
<keyword evidence="7" id="KW-1185">Reference proteome</keyword>
<reference evidence="5" key="1">
    <citation type="submission" date="2007-04" db="EMBL/GenBank/DDBJ databases">
        <title>Annotation of Pediculus humanus corporis strain USDA.</title>
        <authorList>
            <person name="Kirkness E."/>
            <person name="Hannick L."/>
            <person name="Hass B."/>
            <person name="Bruggner R."/>
            <person name="Lawson D."/>
            <person name="Bidwell S."/>
            <person name="Joardar V."/>
            <person name="Caler E."/>
            <person name="Walenz B."/>
            <person name="Inman J."/>
            <person name="Schobel S."/>
            <person name="Galinsky K."/>
            <person name="Amedeo P."/>
            <person name="Strausberg R."/>
        </authorList>
    </citation>
    <scope>NUCLEOTIDE SEQUENCE</scope>
    <source>
        <strain evidence="5">USDA</strain>
    </source>
</reference>
<dbReference type="OMA" id="KVTCSEA"/>
<dbReference type="CTD" id="8236680"/>
<dbReference type="EnsemblMetazoa" id="PHUM169860-RA">
    <property type="protein sequence ID" value="PHUM169860-PA"/>
    <property type="gene ID" value="PHUM169860"/>
</dbReference>
<dbReference type="eggNOG" id="ENOG502QSUN">
    <property type="taxonomic scope" value="Eukaryota"/>
</dbReference>
<evidence type="ECO:0000313" key="6">
    <source>
        <dbReference type="EnsemblMetazoa" id="PHUM169860-PA"/>
    </source>
</evidence>
<evidence type="ECO:0000256" key="2">
    <source>
        <dbReference type="ARBA" id="ARBA00023242"/>
    </source>
</evidence>
<organism>
    <name type="scientific">Pediculus humanus subsp. corporis</name>
    <name type="common">Body louse</name>
    <dbReference type="NCBI Taxonomy" id="121224"/>
    <lineage>
        <taxon>Eukaryota</taxon>
        <taxon>Metazoa</taxon>
        <taxon>Ecdysozoa</taxon>
        <taxon>Arthropoda</taxon>
        <taxon>Hexapoda</taxon>
        <taxon>Insecta</taxon>
        <taxon>Pterygota</taxon>
        <taxon>Neoptera</taxon>
        <taxon>Paraneoptera</taxon>
        <taxon>Psocodea</taxon>
        <taxon>Troctomorpha</taxon>
        <taxon>Phthiraptera</taxon>
        <taxon>Anoplura</taxon>
        <taxon>Pediculidae</taxon>
        <taxon>Pediculus</taxon>
    </lineage>
</organism>
<dbReference type="InterPro" id="IPR051219">
    <property type="entry name" value="Heterochromatin_chromo-domain"/>
</dbReference>
<dbReference type="GeneID" id="8236680"/>
<name>E0VFY1_PEDHC</name>
<dbReference type="STRING" id="121224.E0VFY1"/>
<dbReference type="SMART" id="SM00298">
    <property type="entry name" value="CHROMO"/>
    <property type="match status" value="1"/>
</dbReference>
<feature type="domain" description="Chromo" evidence="4">
    <location>
        <begin position="297"/>
        <end position="358"/>
    </location>
</feature>
<dbReference type="KEGG" id="phu:Phum_PHUM169860"/>
<feature type="region of interest" description="Disordered" evidence="3">
    <location>
        <begin position="414"/>
        <end position="435"/>
    </location>
</feature>
<feature type="region of interest" description="Disordered" evidence="3">
    <location>
        <begin position="654"/>
        <end position="688"/>
    </location>
</feature>
<sequence length="987" mass="110433">MVCEKYTKSVVNLYKDLHGAYCVVLMKKLMVEMDGEPEHASAETENATKPPEESVQEKVEEDTITAPNPPSAEMVKAAQEDVLQLDVLVCGKCQNVYHFIEAFSEHKNSNECDLETQIFKSNTNDSTPQLWGFLLWKASRTKDIGNQSSPDWASSSWNLYQRWCKLSEEVRKTWIQAGKSLKNLTEISRAKLDTQSTNSNKINKPLKTTMTPQQIQQHRQTLLELRKELEDDETEMMSTLGLIRGPKSAAEGKGKKVNEKESLAAKENDVIKASTNKIIRKSLKPKEDGEESEEEEYVVEKIVAKRVNPKTKKPEYLLKWEGFPSDQNTWEPLQNMGTCTKLVQEFERNLARQKARKALEASKISKNVIKIEELVQNSTPTKQVSYASTRPIRTSAKKALDHFKEWVNIGTKRKYESEEDSDADDPKPKKQDTQDLTNLFKKKILGNSNSKTPVLVANSKGVVRVDPEQVPNLSSGVYILSSQSGLIKVDDPTAQKLTEAMKTEGKKFTESSNSKVMINETEIRKIPAKSVQPKIRLYKRDQQQSGIVKKDSTLSPSVKIIQKSSMNKLPLPLRLTSPKINQQQIISKIGSPKTMSTPKQIVLGQKKMRPLPGPIPSPLRPPILKPKVTIRTAPTTVKKQTQVRLGNFLNKGNKDRLSTDKFSDDDFDGGLPDEFPKEDEPIAPPSPTRPLTLCPLTGEVLVIWIGFYNNGLFYVTIGKAEGEKTPPTEEENILPEIEDDGMMRVEMSPGGTIRQIISKPQQSTIQQQRKQQSILQKKQQQQTVAKVRTTNECMESAEQELISIEGEDGIIYQMTPEQQQMLINNGTFRVDSRVVQDENTIESENTEIVIRNGQIIQRTIQGNGDENSQDGSTILMQNESSNDQIILQTSEGGVYMTQDGDGGGETVLTLDSAVQEAVASGAPIAEEVTEETEEATEDGQQMVAQIVQAEPPTPGGGPRKVVLLLPDGSLIHTEMDEEQYQALEFEK</sequence>
<reference evidence="5" key="2">
    <citation type="submission" date="2007-04" db="EMBL/GenBank/DDBJ databases">
        <title>The genome of the human body louse.</title>
        <authorList>
            <consortium name="The Human Body Louse Genome Consortium"/>
            <person name="Kirkness E."/>
            <person name="Walenz B."/>
            <person name="Hass B."/>
            <person name="Bruggner R."/>
            <person name="Strausberg R."/>
        </authorList>
    </citation>
    <scope>NUCLEOTIDE SEQUENCE</scope>
    <source>
        <strain evidence="5">USDA</strain>
    </source>
</reference>
<dbReference type="PROSITE" id="PS00598">
    <property type="entry name" value="CHROMO_1"/>
    <property type="match status" value="1"/>
</dbReference>
<dbReference type="InterPro" id="IPR016197">
    <property type="entry name" value="Chromo-like_dom_sf"/>
</dbReference>
<keyword evidence="2" id="KW-0539">Nucleus</keyword>
<dbReference type="GO" id="GO:0005694">
    <property type="term" value="C:chromosome"/>
    <property type="evidence" value="ECO:0007669"/>
    <property type="project" value="UniProtKB-ARBA"/>
</dbReference>
<dbReference type="EMBL" id="DS235129">
    <property type="protein sequence ID" value="EEB12287.1"/>
    <property type="molecule type" value="Genomic_DNA"/>
</dbReference>
<gene>
    <name evidence="6" type="primary">8236680</name>
    <name evidence="5" type="ORF">Phum_PHUM169860</name>
</gene>
<evidence type="ECO:0000256" key="1">
    <source>
        <dbReference type="ARBA" id="ARBA00004123"/>
    </source>
</evidence>
<evidence type="ECO:0000313" key="5">
    <source>
        <dbReference type="EMBL" id="EEB12287.1"/>
    </source>
</evidence>
<dbReference type="GO" id="GO:0005634">
    <property type="term" value="C:nucleus"/>
    <property type="evidence" value="ECO:0007669"/>
    <property type="project" value="UniProtKB-SubCell"/>
</dbReference>
<dbReference type="RefSeq" id="XP_002425025.1">
    <property type="nucleotide sequence ID" value="XM_002424980.1"/>
</dbReference>
<dbReference type="SUPFAM" id="SSF54160">
    <property type="entry name" value="Chromo domain-like"/>
    <property type="match status" value="1"/>
</dbReference>
<protein>
    <recommendedName>
        <fullName evidence="4">Chromo domain-containing protein</fullName>
    </recommendedName>
</protein>
<dbReference type="InterPro" id="IPR000953">
    <property type="entry name" value="Chromo/chromo_shadow_dom"/>
</dbReference>
<dbReference type="InterPro" id="IPR023779">
    <property type="entry name" value="Chromodomain_CS"/>
</dbReference>
<feature type="compositionally biased region" description="Basic and acidic residues" evidence="3">
    <location>
        <begin position="424"/>
        <end position="433"/>
    </location>
</feature>